<dbReference type="AlphaFoldDB" id="A0A383E1Z5"/>
<accession>A0A383E1Z5</accession>
<gene>
    <name evidence="2" type="ORF">METZ01_LOCUS503259</name>
</gene>
<reference evidence="2" key="1">
    <citation type="submission" date="2018-05" db="EMBL/GenBank/DDBJ databases">
        <authorList>
            <person name="Lanie J.A."/>
            <person name="Ng W.-L."/>
            <person name="Kazmierczak K.M."/>
            <person name="Andrzejewski T.M."/>
            <person name="Davidsen T.M."/>
            <person name="Wayne K.J."/>
            <person name="Tettelin H."/>
            <person name="Glass J.I."/>
            <person name="Rusch D."/>
            <person name="Podicherti R."/>
            <person name="Tsui H.-C.T."/>
            <person name="Winkler M.E."/>
        </authorList>
    </citation>
    <scope>NUCLEOTIDE SEQUENCE</scope>
</reference>
<organism evidence="2">
    <name type="scientific">marine metagenome</name>
    <dbReference type="NCBI Taxonomy" id="408172"/>
    <lineage>
        <taxon>unclassified sequences</taxon>
        <taxon>metagenomes</taxon>
        <taxon>ecological metagenomes</taxon>
    </lineage>
</organism>
<protein>
    <submittedName>
        <fullName evidence="2">Uncharacterized protein</fullName>
    </submittedName>
</protein>
<proteinExistence type="predicted"/>
<evidence type="ECO:0000313" key="2">
    <source>
        <dbReference type="EMBL" id="SVE50405.1"/>
    </source>
</evidence>
<dbReference type="EMBL" id="UINC01221882">
    <property type="protein sequence ID" value="SVE50405.1"/>
    <property type="molecule type" value="Genomic_DNA"/>
</dbReference>
<sequence>MPKFNAVKTVRETKRPGHNGSSVNTGDSASPEAAYQAMTVSNASTM</sequence>
<feature type="region of interest" description="Disordered" evidence="1">
    <location>
        <begin position="1"/>
        <end position="46"/>
    </location>
</feature>
<evidence type="ECO:0000256" key="1">
    <source>
        <dbReference type="SAM" id="MobiDB-lite"/>
    </source>
</evidence>
<name>A0A383E1Z5_9ZZZZ</name>
<feature type="non-terminal residue" evidence="2">
    <location>
        <position position="46"/>
    </location>
</feature>
<feature type="compositionally biased region" description="Polar residues" evidence="1">
    <location>
        <begin position="19"/>
        <end position="28"/>
    </location>
</feature>